<proteinExistence type="inferred from homology"/>
<dbReference type="Gene3D" id="1.10.287.180">
    <property type="entry name" value="Transcription elongation factor, GreA/GreB, N-terminal domain"/>
    <property type="match status" value="1"/>
</dbReference>
<keyword evidence="3 9" id="KW-0805">Transcription regulation</keyword>
<evidence type="ECO:0000256" key="4">
    <source>
        <dbReference type="ARBA" id="ARBA00023054"/>
    </source>
</evidence>
<accession>A0AAE3AHE7</accession>
<comment type="similarity">
    <text evidence="1 9">Belongs to the GreA/GreB family.</text>
</comment>
<dbReference type="InterPro" id="IPR036953">
    <property type="entry name" value="GreA/GreB_C_sf"/>
</dbReference>
<dbReference type="Proteomes" id="UP001199319">
    <property type="component" value="Unassembled WGS sequence"/>
</dbReference>
<protein>
    <recommendedName>
        <fullName evidence="2 9">Transcription elongation factor GreA</fullName>
    </recommendedName>
    <alternativeName>
        <fullName evidence="8 9">Transcript cleavage factor GreA</fullName>
    </alternativeName>
</protein>
<dbReference type="RefSeq" id="WP_302929290.1">
    <property type="nucleotide sequence ID" value="NZ_JAJEPW010000034.1"/>
</dbReference>
<dbReference type="SUPFAM" id="SSF46557">
    <property type="entry name" value="GreA transcript cleavage protein, N-terminal domain"/>
    <property type="match status" value="1"/>
</dbReference>
<keyword evidence="5 9" id="KW-0238">DNA-binding</keyword>
<keyword evidence="4" id="KW-0175">Coiled coil</keyword>
<name>A0AAE3AHE7_9FIRM</name>
<dbReference type="HAMAP" id="MF_00105">
    <property type="entry name" value="GreA_GreB"/>
    <property type="match status" value="1"/>
</dbReference>
<dbReference type="GO" id="GO:0006354">
    <property type="term" value="P:DNA-templated transcription elongation"/>
    <property type="evidence" value="ECO:0007669"/>
    <property type="project" value="TreeGrafter"/>
</dbReference>
<evidence type="ECO:0000259" key="11">
    <source>
        <dbReference type="Pfam" id="PF03449"/>
    </source>
</evidence>
<keyword evidence="12" id="KW-0251">Elongation factor</keyword>
<evidence type="ECO:0000256" key="9">
    <source>
        <dbReference type="HAMAP-Rule" id="MF_00105"/>
    </source>
</evidence>
<dbReference type="PIRSF" id="PIRSF006092">
    <property type="entry name" value="GreA_GreB"/>
    <property type="match status" value="1"/>
</dbReference>
<evidence type="ECO:0000313" key="12">
    <source>
        <dbReference type="EMBL" id="MCC2130061.1"/>
    </source>
</evidence>
<dbReference type="Pfam" id="PF01272">
    <property type="entry name" value="GreA_GreB"/>
    <property type="match status" value="1"/>
</dbReference>
<evidence type="ECO:0000256" key="2">
    <source>
        <dbReference type="ARBA" id="ARBA00013729"/>
    </source>
</evidence>
<dbReference type="GO" id="GO:0003677">
    <property type="term" value="F:DNA binding"/>
    <property type="evidence" value="ECO:0007669"/>
    <property type="project" value="UniProtKB-UniRule"/>
</dbReference>
<dbReference type="InterPro" id="IPR028624">
    <property type="entry name" value="Tscrpt_elong_fac_GreA/B"/>
</dbReference>
<dbReference type="InterPro" id="IPR036805">
    <property type="entry name" value="Tscrpt_elong_fac_GreA/B_N_sf"/>
</dbReference>
<evidence type="ECO:0000256" key="8">
    <source>
        <dbReference type="ARBA" id="ARBA00030776"/>
    </source>
</evidence>
<keyword evidence="13" id="KW-1185">Reference proteome</keyword>
<dbReference type="InterPro" id="IPR001437">
    <property type="entry name" value="Tscrpt_elong_fac_GreA/B_C"/>
</dbReference>
<evidence type="ECO:0000256" key="6">
    <source>
        <dbReference type="ARBA" id="ARBA00023163"/>
    </source>
</evidence>
<sequence>MYDELTRQDIQKMQEEIDYRVQTLRPKLIEDVQTARAFGDLSENFEYKCAKQEKNRNDSRIRYLQRMIKTARVIEDHSRADTAGLYDTVEILMENTGKTRKIQLVTTLRQDALKGLISKESPVGKAVLGRRSGDRVQVDMGGGRGYWLQILSIEKGSDDGSIPIGSF</sequence>
<evidence type="ECO:0000256" key="5">
    <source>
        <dbReference type="ARBA" id="ARBA00023125"/>
    </source>
</evidence>
<organism evidence="12 13">
    <name type="scientific">Brotocaccenecus cirricatena</name>
    <dbReference type="NCBI Taxonomy" id="3064195"/>
    <lineage>
        <taxon>Bacteria</taxon>
        <taxon>Bacillati</taxon>
        <taxon>Bacillota</taxon>
        <taxon>Clostridia</taxon>
        <taxon>Eubacteriales</taxon>
        <taxon>Oscillospiraceae</taxon>
        <taxon>Brotocaccenecus</taxon>
    </lineage>
</organism>
<dbReference type="Gene3D" id="3.10.50.30">
    <property type="entry name" value="Transcription elongation factor, GreA/GreB, C-terminal domain"/>
    <property type="match status" value="1"/>
</dbReference>
<evidence type="ECO:0000256" key="1">
    <source>
        <dbReference type="ARBA" id="ARBA00008213"/>
    </source>
</evidence>
<dbReference type="InterPro" id="IPR022691">
    <property type="entry name" value="Tscrpt_elong_fac_GreA/B_N"/>
</dbReference>
<keyword evidence="6 9" id="KW-0804">Transcription</keyword>
<keyword evidence="12" id="KW-0648">Protein biosynthesis</keyword>
<feature type="domain" description="Transcription elongation factor GreA/GreB C-terminal" evidence="10">
    <location>
        <begin position="80"/>
        <end position="154"/>
    </location>
</feature>
<evidence type="ECO:0000259" key="10">
    <source>
        <dbReference type="Pfam" id="PF01272"/>
    </source>
</evidence>
<comment type="caution">
    <text evidence="12">The sequence shown here is derived from an EMBL/GenBank/DDBJ whole genome shotgun (WGS) entry which is preliminary data.</text>
</comment>
<dbReference type="EMBL" id="JAJEPW010000034">
    <property type="protein sequence ID" value="MCC2130061.1"/>
    <property type="molecule type" value="Genomic_DNA"/>
</dbReference>
<dbReference type="FunFam" id="1.10.287.180:FF:000001">
    <property type="entry name" value="Transcription elongation factor GreA"/>
    <property type="match status" value="1"/>
</dbReference>
<dbReference type="GO" id="GO:0003746">
    <property type="term" value="F:translation elongation factor activity"/>
    <property type="evidence" value="ECO:0007669"/>
    <property type="project" value="UniProtKB-KW"/>
</dbReference>
<dbReference type="SUPFAM" id="SSF54534">
    <property type="entry name" value="FKBP-like"/>
    <property type="match status" value="1"/>
</dbReference>
<evidence type="ECO:0000256" key="3">
    <source>
        <dbReference type="ARBA" id="ARBA00023015"/>
    </source>
</evidence>
<dbReference type="PANTHER" id="PTHR30437:SF4">
    <property type="entry name" value="TRANSCRIPTION ELONGATION FACTOR GREA"/>
    <property type="match status" value="1"/>
</dbReference>
<dbReference type="PROSITE" id="PS00830">
    <property type="entry name" value="GREAB_2"/>
    <property type="match status" value="1"/>
</dbReference>
<dbReference type="InterPro" id="IPR018151">
    <property type="entry name" value="TF_GreA/GreB_CS"/>
</dbReference>
<dbReference type="PANTHER" id="PTHR30437">
    <property type="entry name" value="TRANSCRIPTION ELONGATION FACTOR GREA"/>
    <property type="match status" value="1"/>
</dbReference>
<dbReference type="GO" id="GO:0070063">
    <property type="term" value="F:RNA polymerase binding"/>
    <property type="evidence" value="ECO:0007669"/>
    <property type="project" value="InterPro"/>
</dbReference>
<reference evidence="12" key="1">
    <citation type="submission" date="2021-10" db="EMBL/GenBank/DDBJ databases">
        <title>Anaerobic single-cell dispensing facilitates the cultivation of human gut bacteria.</title>
        <authorList>
            <person name="Afrizal A."/>
        </authorList>
    </citation>
    <scope>NUCLEOTIDE SEQUENCE</scope>
    <source>
        <strain evidence="12">CLA-AA-H272</strain>
    </source>
</reference>
<comment type="function">
    <text evidence="7 9">Necessary for efficient RNA polymerase transcription elongation past template-encoded arresting sites. The arresting sites in DNA have the property of trapping a certain fraction of elongating RNA polymerases that pass through, resulting in locked ternary complexes. Cleavage of the nascent transcript by cleavage factors such as GreA or GreB allows the resumption of elongation from the new 3'terminus. GreA releases sequences of 2 to 3 nucleotides.</text>
</comment>
<evidence type="ECO:0000256" key="7">
    <source>
        <dbReference type="ARBA" id="ARBA00024916"/>
    </source>
</evidence>
<evidence type="ECO:0000313" key="13">
    <source>
        <dbReference type="Proteomes" id="UP001199319"/>
    </source>
</evidence>
<dbReference type="AlphaFoldDB" id="A0AAE3AHE7"/>
<feature type="domain" description="Transcription elongation factor GreA/GreB N-terminal" evidence="11">
    <location>
        <begin position="5"/>
        <end position="73"/>
    </location>
</feature>
<gene>
    <name evidence="9" type="primary">greA</name>
    <name evidence="12" type="ORF">LKD37_11145</name>
</gene>
<dbReference type="Pfam" id="PF03449">
    <property type="entry name" value="GreA_GreB_N"/>
    <property type="match status" value="1"/>
</dbReference>
<dbReference type="InterPro" id="IPR023459">
    <property type="entry name" value="Tscrpt_elong_fac_GreA/B_fam"/>
</dbReference>
<dbReference type="GO" id="GO:0032784">
    <property type="term" value="P:regulation of DNA-templated transcription elongation"/>
    <property type="evidence" value="ECO:0007669"/>
    <property type="project" value="UniProtKB-UniRule"/>
</dbReference>